<evidence type="ECO:0000256" key="1">
    <source>
        <dbReference type="SAM" id="MobiDB-lite"/>
    </source>
</evidence>
<dbReference type="InterPro" id="IPR012808">
    <property type="entry name" value="CHP02453"/>
</dbReference>
<feature type="compositionally biased region" description="Low complexity" evidence="1">
    <location>
        <begin position="1"/>
        <end position="17"/>
    </location>
</feature>
<comment type="caution">
    <text evidence="2">The sequence shown here is derived from an EMBL/GenBank/DDBJ whole genome shotgun (WGS) entry which is preliminary data.</text>
</comment>
<dbReference type="PANTHER" id="PTHR36452:SF1">
    <property type="entry name" value="DUF2461 DOMAIN-CONTAINING PROTEIN"/>
    <property type="match status" value="1"/>
</dbReference>
<dbReference type="Pfam" id="PF09365">
    <property type="entry name" value="DUF2461"/>
    <property type="match status" value="2"/>
</dbReference>
<dbReference type="EMBL" id="BRPK01000005">
    <property type="protein sequence ID" value="GLB38548.1"/>
    <property type="molecule type" value="Genomic_DNA"/>
</dbReference>
<dbReference type="OrthoDB" id="2537769at2759"/>
<sequence length="425" mass="47525">MAPSTSRKARSRASSLSTHHSNGNKTRGRKTKHKNDSEDSDTEDHRDGEYAGEEDEADDSEDEDINKYDSDALDDDDFSVGTRKRKRRTSTASPQKRTKTNSPAKKNKPSRRAKTQEEDVDELELEDGQEIVGAVVQAPATGQVPPGQISQNTFDFLAKLKDPACNDRQWFKLHEPVYRQAEAEWKAFVETLTDLLVEVDPQLPPLPAKDVVHRIYRDVSSTYLNFFLAIGANALDDDFRIRFSNDKTPYKKGFSASFSRTGRKGIFAHYHVAIQPGGHSIIAAGAWCPGRNELANIRTNILNDSRRLRRVLSAPAFVKYFGEPRPRKDGGRQSVFGNEDELKTAPKGVDKEHGDIDLLKCRSFAVVHRFADEEVLAEDFKEKVAEVVRVMRPFVHCLNDMMTVNAGGVAGESEDSGEDEGGEEE</sequence>
<evidence type="ECO:0000313" key="3">
    <source>
        <dbReference type="Proteomes" id="UP001063166"/>
    </source>
</evidence>
<dbReference type="Proteomes" id="UP001063166">
    <property type="component" value="Unassembled WGS sequence"/>
</dbReference>
<dbReference type="PANTHER" id="PTHR36452">
    <property type="entry name" value="CHROMOSOME 12, WHOLE GENOME SHOTGUN SEQUENCE"/>
    <property type="match status" value="1"/>
</dbReference>
<accession>A0A9P3PMC1</accession>
<gene>
    <name evidence="2" type="ORF">LshimejAT787_0504130</name>
</gene>
<reference evidence="2" key="1">
    <citation type="submission" date="2022-07" db="EMBL/GenBank/DDBJ databases">
        <title>The genome of Lyophyllum shimeji provides insight into the initial evolution of ectomycorrhizal fungal genome.</title>
        <authorList>
            <person name="Kobayashi Y."/>
            <person name="Shibata T."/>
            <person name="Hirakawa H."/>
            <person name="Shigenobu S."/>
            <person name="Nishiyama T."/>
            <person name="Yamada A."/>
            <person name="Hasebe M."/>
            <person name="Kawaguchi M."/>
        </authorList>
    </citation>
    <scope>NUCLEOTIDE SEQUENCE</scope>
    <source>
        <strain evidence="2">AT787</strain>
    </source>
</reference>
<feature type="compositionally biased region" description="Polar residues" evidence="1">
    <location>
        <begin position="90"/>
        <end position="104"/>
    </location>
</feature>
<name>A0A9P3PMC1_LYOSH</name>
<proteinExistence type="predicted"/>
<feature type="region of interest" description="Disordered" evidence="1">
    <location>
        <begin position="406"/>
        <end position="425"/>
    </location>
</feature>
<feature type="compositionally biased region" description="Acidic residues" evidence="1">
    <location>
        <begin position="50"/>
        <end position="64"/>
    </location>
</feature>
<protein>
    <submittedName>
        <fullName evidence="2">Uncharacterized protein</fullName>
    </submittedName>
</protein>
<keyword evidence="3" id="KW-1185">Reference proteome</keyword>
<feature type="compositionally biased region" description="Acidic residues" evidence="1">
    <location>
        <begin position="412"/>
        <end position="425"/>
    </location>
</feature>
<evidence type="ECO:0000313" key="2">
    <source>
        <dbReference type="EMBL" id="GLB38548.1"/>
    </source>
</evidence>
<dbReference type="NCBIfam" id="TIGR02453">
    <property type="entry name" value="TIGR02453 family protein"/>
    <property type="match status" value="1"/>
</dbReference>
<feature type="region of interest" description="Disordered" evidence="1">
    <location>
        <begin position="324"/>
        <end position="349"/>
    </location>
</feature>
<feature type="region of interest" description="Disordered" evidence="1">
    <location>
        <begin position="1"/>
        <end position="125"/>
    </location>
</feature>
<feature type="compositionally biased region" description="Basic and acidic residues" evidence="1">
    <location>
        <begin position="340"/>
        <end position="349"/>
    </location>
</feature>
<organism evidence="2 3">
    <name type="scientific">Lyophyllum shimeji</name>
    <name type="common">Hon-shimeji</name>
    <name type="synonym">Tricholoma shimeji</name>
    <dbReference type="NCBI Taxonomy" id="47721"/>
    <lineage>
        <taxon>Eukaryota</taxon>
        <taxon>Fungi</taxon>
        <taxon>Dikarya</taxon>
        <taxon>Basidiomycota</taxon>
        <taxon>Agaricomycotina</taxon>
        <taxon>Agaricomycetes</taxon>
        <taxon>Agaricomycetidae</taxon>
        <taxon>Agaricales</taxon>
        <taxon>Tricholomatineae</taxon>
        <taxon>Lyophyllaceae</taxon>
        <taxon>Lyophyllum</taxon>
    </lineage>
</organism>
<dbReference type="AlphaFoldDB" id="A0A9P3PMC1"/>